<keyword evidence="1" id="KW-1133">Transmembrane helix</keyword>
<gene>
    <name evidence="2" type="ORF">HNQ44_000263</name>
</gene>
<sequence length="318" mass="35547">MDNKIRQQMDDIKIPENLHTKSRLGVAAAQSEIQARKKKRTKKGLSAAAGILMMIGGISFASFLNFENAAVEKQAESVKEQAIVEIPAIEIPEEDPYGLVMALIVYNGKLYTRGETEIGSEDGSLLRGEKLGATKDSITEGKSQITYAKQFASSIGSVDVYEVKGYDSAFRLMTYDRSDDGYAAHFYENLNGISVANGEDFFSKLKLKGNAVSAEYRGFTDMDRDEDNFQTMDGGKALDSFIRNLDETVPYLDAKHKDPMDQQTIKDDDFREVAIHLKDGSEVNLRLVTGGYIYYGNIGLFFKMDEEKFSEFWSLLQT</sequence>
<reference evidence="2 3" key="1">
    <citation type="submission" date="2020-08" db="EMBL/GenBank/DDBJ databases">
        <title>Genomic Encyclopedia of Type Strains, Phase IV (KMG-IV): sequencing the most valuable type-strain genomes for metagenomic binning, comparative biology and taxonomic classification.</title>
        <authorList>
            <person name="Goeker M."/>
        </authorList>
    </citation>
    <scope>NUCLEOTIDE SEQUENCE [LARGE SCALE GENOMIC DNA]</scope>
    <source>
        <strain evidence="2 3">DSM 15895</strain>
    </source>
</reference>
<proteinExistence type="predicted"/>
<keyword evidence="1" id="KW-0812">Transmembrane</keyword>
<keyword evidence="3" id="KW-1185">Reference proteome</keyword>
<accession>A0A7W8FSA8</accession>
<dbReference type="Proteomes" id="UP000525923">
    <property type="component" value="Unassembled WGS sequence"/>
</dbReference>
<evidence type="ECO:0000256" key="1">
    <source>
        <dbReference type="SAM" id="Phobius"/>
    </source>
</evidence>
<evidence type="ECO:0000313" key="3">
    <source>
        <dbReference type="Proteomes" id="UP000525923"/>
    </source>
</evidence>
<dbReference type="RefSeq" id="WP_206662868.1">
    <property type="nucleotide sequence ID" value="NZ_JACHHE010000001.1"/>
</dbReference>
<dbReference type="EMBL" id="JACHHE010000001">
    <property type="protein sequence ID" value="MBB5178841.1"/>
    <property type="molecule type" value="Genomic_DNA"/>
</dbReference>
<organism evidence="2 3">
    <name type="scientific">Planococcus koreensis</name>
    <dbReference type="NCBI Taxonomy" id="112331"/>
    <lineage>
        <taxon>Bacteria</taxon>
        <taxon>Bacillati</taxon>
        <taxon>Bacillota</taxon>
        <taxon>Bacilli</taxon>
        <taxon>Bacillales</taxon>
        <taxon>Caryophanaceae</taxon>
        <taxon>Planococcus</taxon>
    </lineage>
</organism>
<keyword evidence="1" id="KW-0472">Membrane</keyword>
<protein>
    <submittedName>
        <fullName evidence="2">Uncharacterized protein</fullName>
    </submittedName>
</protein>
<feature type="transmembrane region" description="Helical" evidence="1">
    <location>
        <begin position="44"/>
        <end position="64"/>
    </location>
</feature>
<name>A0A7W8FSA8_9BACL</name>
<comment type="caution">
    <text evidence="2">The sequence shown here is derived from an EMBL/GenBank/DDBJ whole genome shotgun (WGS) entry which is preliminary data.</text>
</comment>
<evidence type="ECO:0000313" key="2">
    <source>
        <dbReference type="EMBL" id="MBB5178841.1"/>
    </source>
</evidence>
<dbReference type="AlphaFoldDB" id="A0A7W8FSA8"/>